<evidence type="ECO:0000313" key="8">
    <source>
        <dbReference type="EMBL" id="PNR48371.1"/>
    </source>
</evidence>
<dbReference type="EMBL" id="ABEU02000009">
    <property type="protein sequence ID" value="PNR48371.1"/>
    <property type="molecule type" value="Genomic_DNA"/>
</dbReference>
<dbReference type="Proteomes" id="UP000006727">
    <property type="component" value="Chromosome 9"/>
</dbReference>
<evidence type="ECO:0000256" key="2">
    <source>
        <dbReference type="ARBA" id="ARBA00022448"/>
    </source>
</evidence>
<reference evidence="8 10" key="2">
    <citation type="journal article" date="2018" name="Plant J.">
        <title>The Physcomitrella patens chromosome-scale assembly reveals moss genome structure and evolution.</title>
        <authorList>
            <person name="Lang D."/>
            <person name="Ullrich K.K."/>
            <person name="Murat F."/>
            <person name="Fuchs J."/>
            <person name="Jenkins J."/>
            <person name="Haas F.B."/>
            <person name="Piednoel M."/>
            <person name="Gundlach H."/>
            <person name="Van Bel M."/>
            <person name="Meyberg R."/>
            <person name="Vives C."/>
            <person name="Morata J."/>
            <person name="Symeonidi A."/>
            <person name="Hiss M."/>
            <person name="Muchero W."/>
            <person name="Kamisugi Y."/>
            <person name="Saleh O."/>
            <person name="Blanc G."/>
            <person name="Decker E.L."/>
            <person name="van Gessel N."/>
            <person name="Grimwood J."/>
            <person name="Hayes R.D."/>
            <person name="Graham S.W."/>
            <person name="Gunter L.E."/>
            <person name="McDaniel S.F."/>
            <person name="Hoernstein S.N.W."/>
            <person name="Larsson A."/>
            <person name="Li F.W."/>
            <person name="Perroud P.F."/>
            <person name="Phillips J."/>
            <person name="Ranjan P."/>
            <person name="Rokshar D.S."/>
            <person name="Rothfels C.J."/>
            <person name="Schneider L."/>
            <person name="Shu S."/>
            <person name="Stevenson D.W."/>
            <person name="Thummler F."/>
            <person name="Tillich M."/>
            <person name="Villarreal Aguilar J.C."/>
            <person name="Widiez T."/>
            <person name="Wong G.K."/>
            <person name="Wymore A."/>
            <person name="Zhang Y."/>
            <person name="Zimmer A.D."/>
            <person name="Quatrano R.S."/>
            <person name="Mayer K.F.X."/>
            <person name="Goodstein D."/>
            <person name="Casacuberta J.M."/>
            <person name="Vandepoele K."/>
            <person name="Reski R."/>
            <person name="Cuming A.C."/>
            <person name="Tuskan G.A."/>
            <person name="Maumus F."/>
            <person name="Salse J."/>
            <person name="Schmutz J."/>
            <person name="Rensing S.A."/>
        </authorList>
    </citation>
    <scope>NUCLEOTIDE SEQUENCE [LARGE SCALE GENOMIC DNA]</scope>
    <source>
        <strain evidence="9 10">cv. Gransden 2004</strain>
    </source>
</reference>
<dbReference type="GO" id="GO:0005783">
    <property type="term" value="C:endoplasmic reticulum"/>
    <property type="evidence" value="ECO:0007669"/>
    <property type="project" value="UniProtKB-SubCell"/>
</dbReference>
<keyword evidence="2 7" id="KW-0813">Transport</keyword>
<dbReference type="CDD" id="cd14856">
    <property type="entry name" value="TRAPPC4_synbindin"/>
    <property type="match status" value="1"/>
</dbReference>
<organism evidence="8">
    <name type="scientific">Physcomitrium patens</name>
    <name type="common">Spreading-leaved earth moss</name>
    <name type="synonym">Physcomitrella patens</name>
    <dbReference type="NCBI Taxonomy" id="3218"/>
    <lineage>
        <taxon>Eukaryota</taxon>
        <taxon>Viridiplantae</taxon>
        <taxon>Streptophyta</taxon>
        <taxon>Embryophyta</taxon>
        <taxon>Bryophyta</taxon>
        <taxon>Bryophytina</taxon>
        <taxon>Bryopsida</taxon>
        <taxon>Funariidae</taxon>
        <taxon>Funariales</taxon>
        <taxon>Funariaceae</taxon>
        <taxon>Physcomitrium</taxon>
    </lineage>
</organism>
<evidence type="ECO:0000256" key="4">
    <source>
        <dbReference type="ARBA" id="ARBA00022892"/>
    </source>
</evidence>
<comment type="similarity">
    <text evidence="6">Belongs to the TRAPP small subunits family. TRAPPC4 subfamily.</text>
</comment>
<dbReference type="HOGENOM" id="CLU_053380_3_1_1"/>
<dbReference type="eggNOG" id="KOG3369">
    <property type="taxonomic scope" value="Eukaryota"/>
</dbReference>
<evidence type="ECO:0000256" key="1">
    <source>
        <dbReference type="ARBA" id="ARBA00004555"/>
    </source>
</evidence>
<keyword evidence="4 7" id="KW-0931">ER-Golgi transport</keyword>
<dbReference type="Gramene" id="Pp3c9_17970V3.3">
    <property type="protein sequence ID" value="Pp3c9_17970V3.3"/>
    <property type="gene ID" value="Pp3c9_17970"/>
</dbReference>
<keyword evidence="10" id="KW-1185">Reference proteome</keyword>
<evidence type="ECO:0000256" key="3">
    <source>
        <dbReference type="ARBA" id="ARBA00022824"/>
    </source>
</evidence>
<dbReference type="PaxDb" id="3218-PP1S89_268V6.1"/>
<dbReference type="EnsemblPlants" id="Pp3c9_17970V3.1">
    <property type="protein sequence ID" value="Pp3c9_17970V3.1"/>
    <property type="gene ID" value="Pp3c9_17970"/>
</dbReference>
<dbReference type="EnsemblPlants" id="Pp3c9_17970V3.3">
    <property type="protein sequence ID" value="Pp3c9_17970V3.3"/>
    <property type="gene ID" value="Pp3c9_17970"/>
</dbReference>
<evidence type="ECO:0000256" key="6">
    <source>
        <dbReference type="ARBA" id="ARBA00038179"/>
    </source>
</evidence>
<name>A9SKW6_PHYPA</name>
<dbReference type="GO" id="GO:0030008">
    <property type="term" value="C:TRAPP complex"/>
    <property type="evidence" value="ECO:0000318"/>
    <property type="project" value="GO_Central"/>
</dbReference>
<evidence type="ECO:0000313" key="10">
    <source>
        <dbReference type="Proteomes" id="UP000006727"/>
    </source>
</evidence>
<dbReference type="GO" id="GO:0006888">
    <property type="term" value="P:endoplasmic reticulum to Golgi vesicle-mediated transport"/>
    <property type="evidence" value="ECO:0000318"/>
    <property type="project" value="GO_Central"/>
</dbReference>
<protein>
    <recommendedName>
        <fullName evidence="7">Trafficking protein particle complex subunit</fullName>
    </recommendedName>
</protein>
<dbReference type="FunFam" id="3.30.450.70:FF:000003">
    <property type="entry name" value="Trafficking particle complex subunit 4"/>
    <property type="match status" value="1"/>
</dbReference>
<reference evidence="8 10" key="1">
    <citation type="journal article" date="2008" name="Science">
        <title>The Physcomitrella genome reveals evolutionary insights into the conquest of land by plants.</title>
        <authorList>
            <person name="Rensing S."/>
            <person name="Lang D."/>
            <person name="Zimmer A."/>
            <person name="Terry A."/>
            <person name="Salamov A."/>
            <person name="Shapiro H."/>
            <person name="Nishiyama T."/>
            <person name="Perroud P.-F."/>
            <person name="Lindquist E."/>
            <person name="Kamisugi Y."/>
            <person name="Tanahashi T."/>
            <person name="Sakakibara K."/>
            <person name="Fujita T."/>
            <person name="Oishi K."/>
            <person name="Shin-I T."/>
            <person name="Kuroki Y."/>
            <person name="Toyoda A."/>
            <person name="Suzuki Y."/>
            <person name="Hashimoto A."/>
            <person name="Yamaguchi K."/>
            <person name="Sugano A."/>
            <person name="Kohara Y."/>
            <person name="Fujiyama A."/>
            <person name="Anterola A."/>
            <person name="Aoki S."/>
            <person name="Ashton N."/>
            <person name="Barbazuk W.B."/>
            <person name="Barker E."/>
            <person name="Bennetzen J."/>
            <person name="Bezanilla M."/>
            <person name="Blankenship R."/>
            <person name="Cho S.H."/>
            <person name="Dutcher S."/>
            <person name="Estelle M."/>
            <person name="Fawcett J.A."/>
            <person name="Gundlach H."/>
            <person name="Hanada K."/>
            <person name="Heyl A."/>
            <person name="Hicks K.A."/>
            <person name="Hugh J."/>
            <person name="Lohr M."/>
            <person name="Mayer K."/>
            <person name="Melkozernov A."/>
            <person name="Murata T."/>
            <person name="Nelson D."/>
            <person name="Pils B."/>
            <person name="Prigge M."/>
            <person name="Reiss B."/>
            <person name="Renner T."/>
            <person name="Rombauts S."/>
            <person name="Rushton P."/>
            <person name="Sanderfoot A."/>
            <person name="Schween G."/>
            <person name="Shiu S.-H."/>
            <person name="Stueber K."/>
            <person name="Theodoulou F.L."/>
            <person name="Tu H."/>
            <person name="Van de Peer Y."/>
            <person name="Verrier P.J."/>
            <person name="Waters E."/>
            <person name="Wood A."/>
            <person name="Yang L."/>
            <person name="Cove D."/>
            <person name="Cuming A."/>
            <person name="Hasebe M."/>
            <person name="Lucas S."/>
            <person name="Mishler D.B."/>
            <person name="Reski R."/>
            <person name="Grigoriev I."/>
            <person name="Quatrano R.S."/>
            <person name="Boore J.L."/>
        </authorList>
    </citation>
    <scope>NUCLEOTIDE SEQUENCE [LARGE SCALE GENOMIC DNA]</scope>
    <source>
        <strain evidence="9 10">cv. Gransden 2004</strain>
    </source>
</reference>
<reference evidence="9" key="3">
    <citation type="submission" date="2020-12" db="UniProtKB">
        <authorList>
            <consortium name="EnsemblPlants"/>
        </authorList>
    </citation>
    <scope>IDENTIFICATION</scope>
</reference>
<dbReference type="FunCoup" id="A9SKW6">
    <property type="interactions" value="279"/>
</dbReference>
<comment type="subcellular location">
    <subcellularLocation>
        <location evidence="7">Endoplasmic reticulum</location>
    </subcellularLocation>
    <subcellularLocation>
        <location evidence="7">Golgi apparatus</location>
        <location evidence="7">cis-Golgi network</location>
    </subcellularLocation>
    <subcellularLocation>
        <location evidence="1">Golgi apparatus</location>
    </subcellularLocation>
</comment>
<dbReference type="SMART" id="SM01399">
    <property type="entry name" value="Sybindin"/>
    <property type="match status" value="1"/>
</dbReference>
<evidence type="ECO:0000313" key="9">
    <source>
        <dbReference type="EnsemblPlants" id="Pp3c9_17970V3.1"/>
    </source>
</evidence>
<sequence>MAAIIFNLFVINKSGGLIFYKDYGTQGRLDTNDSLRLASLWHSMHAISKELSPVNGCNGIEVLEADTFELHCFQALTGMAQKIFVAAEPGTPGIDSLLKTVYELYTDYVLKNPFYEVEMPIRCELWDLNLALAVRRDGKTGLTGR</sequence>
<evidence type="ECO:0000256" key="5">
    <source>
        <dbReference type="ARBA" id="ARBA00023034"/>
    </source>
</evidence>
<gene>
    <name evidence="8" type="ORF">PHYPA_012847</name>
</gene>
<dbReference type="PANTHER" id="PTHR23249:SF15">
    <property type="entry name" value="TRAFFICKING PROTEIN PARTICLE COMPLEX SUBUNIT 4"/>
    <property type="match status" value="1"/>
</dbReference>
<keyword evidence="3 7" id="KW-0256">Endoplasmic reticulum</keyword>
<dbReference type="OMA" id="NKTFHEG"/>
<dbReference type="InterPro" id="IPR007233">
    <property type="entry name" value="TRAPPC"/>
</dbReference>
<dbReference type="GO" id="GO:0005794">
    <property type="term" value="C:Golgi apparatus"/>
    <property type="evidence" value="ECO:0007669"/>
    <property type="project" value="UniProtKB-SubCell"/>
</dbReference>
<dbReference type="AlphaFoldDB" id="A9SKW6"/>
<dbReference type="InterPro" id="IPR011012">
    <property type="entry name" value="Longin-like_dom_sf"/>
</dbReference>
<keyword evidence="5 7" id="KW-0333">Golgi apparatus</keyword>
<proteinExistence type="inferred from homology"/>
<dbReference type="STRING" id="3218.A9SKW6"/>
<dbReference type="PANTHER" id="PTHR23249">
    <property type="entry name" value="TRAFFICKING PROTEIN PARTICLE COMPLEX SUBUNIT"/>
    <property type="match status" value="1"/>
</dbReference>
<dbReference type="Pfam" id="PF04099">
    <property type="entry name" value="Sybindin"/>
    <property type="match status" value="1"/>
</dbReference>
<dbReference type="InParanoid" id="A9SKW6"/>
<dbReference type="SUPFAM" id="SSF64356">
    <property type="entry name" value="SNARE-like"/>
    <property type="match status" value="1"/>
</dbReference>
<dbReference type="Gene3D" id="3.30.450.70">
    <property type="match status" value="1"/>
</dbReference>
<comment type="subunit">
    <text evidence="7">Part of the multisubunit transport protein particle (TRAPP) complex.</text>
</comment>
<accession>A9SKW6</accession>
<evidence type="ECO:0000256" key="7">
    <source>
        <dbReference type="RuleBase" id="RU366065"/>
    </source>
</evidence>
<dbReference type="Gramene" id="Pp3c9_17970V3.1">
    <property type="protein sequence ID" value="Pp3c9_17970V3.1"/>
    <property type="gene ID" value="Pp3c9_17970"/>
</dbReference>